<dbReference type="GO" id="GO:0005886">
    <property type="term" value="C:plasma membrane"/>
    <property type="evidence" value="ECO:0007669"/>
    <property type="project" value="UniProtKB-SubCell"/>
</dbReference>
<dbReference type="PANTHER" id="PTHR30012:SF0">
    <property type="entry name" value="TYPE II SECRETION SYSTEM PROTEIN F-RELATED"/>
    <property type="match status" value="1"/>
</dbReference>
<evidence type="ECO:0000256" key="7">
    <source>
        <dbReference type="SAM" id="Phobius"/>
    </source>
</evidence>
<name>A0A3A1YY49_9BURK</name>
<feature type="transmembrane region" description="Helical" evidence="7">
    <location>
        <begin position="121"/>
        <end position="142"/>
    </location>
</feature>
<organism evidence="9 10">
    <name type="scientific">Neopusillimonas maritima</name>
    <dbReference type="NCBI Taxonomy" id="2026239"/>
    <lineage>
        <taxon>Bacteria</taxon>
        <taxon>Pseudomonadati</taxon>
        <taxon>Pseudomonadota</taxon>
        <taxon>Betaproteobacteria</taxon>
        <taxon>Burkholderiales</taxon>
        <taxon>Alcaligenaceae</taxon>
        <taxon>Neopusillimonas</taxon>
    </lineage>
</organism>
<dbReference type="InterPro" id="IPR003004">
    <property type="entry name" value="GspF/PilC"/>
</dbReference>
<dbReference type="AlphaFoldDB" id="A0A3A1YY49"/>
<keyword evidence="4 7" id="KW-0812">Transmembrane</keyword>
<feature type="transmembrane region" description="Helical" evidence="7">
    <location>
        <begin position="324"/>
        <end position="347"/>
    </location>
</feature>
<feature type="transmembrane region" description="Helical" evidence="7">
    <location>
        <begin position="162"/>
        <end position="195"/>
    </location>
</feature>
<sequence length="357" mass="39729">MLENLERKINKWLFSGDSRIELYETIALLLENGVVLSKAIQDIYQIESDNGKKTKAVRALVLNSLRRGISRGQPLSTAMASWIPNQEVALIKAGETSGNLSAALKECSKIIRAKQEIRGSVIGGVLYPLAITSVLIVLLYQISTRMVPQFARITPEETWTGAAWILAQIAHYVVNWGLVTLIALLLFMAWVIWSLPNLYRSRLRIWLDQIPPWSIYRALHGSTFLLNISVMLKAGVRLQDVLILMARTGSPWVRSRIGAALEGINSGENLGEALYRTGYKFPDNRMVQYLRAVGDQDGFDDHLARFGEHWLSKSVVKVKNAFRIINALSVVLLGALMLLVVVGVYSLQGAAQQSLGM</sequence>
<evidence type="ECO:0000256" key="5">
    <source>
        <dbReference type="ARBA" id="ARBA00022989"/>
    </source>
</evidence>
<dbReference type="Proteomes" id="UP000266206">
    <property type="component" value="Unassembled WGS sequence"/>
</dbReference>
<reference evidence="9 10" key="1">
    <citation type="submission" date="2017-08" db="EMBL/GenBank/DDBJ databases">
        <title>Pusillimonas indicus sp. nov., a member of the family Alcaligenaceae isolated from surface seawater.</title>
        <authorList>
            <person name="Li J."/>
        </authorList>
    </citation>
    <scope>NUCLEOTIDE SEQUENCE [LARGE SCALE GENOMIC DNA]</scope>
    <source>
        <strain evidence="9 10">L52-1-41</strain>
    </source>
</reference>
<keyword evidence="5 7" id="KW-1133">Transmembrane helix</keyword>
<keyword evidence="3" id="KW-1003">Cell membrane</keyword>
<dbReference type="EMBL" id="NQYH01000005">
    <property type="protein sequence ID" value="RIY41007.1"/>
    <property type="molecule type" value="Genomic_DNA"/>
</dbReference>
<dbReference type="RefSeq" id="WP_119516008.1">
    <property type="nucleotide sequence ID" value="NZ_NQYH01000005.1"/>
</dbReference>
<evidence type="ECO:0000256" key="2">
    <source>
        <dbReference type="ARBA" id="ARBA00005745"/>
    </source>
</evidence>
<evidence type="ECO:0000313" key="10">
    <source>
        <dbReference type="Proteomes" id="UP000266206"/>
    </source>
</evidence>
<comment type="similarity">
    <text evidence="2">Belongs to the GSP F family.</text>
</comment>
<dbReference type="Gene3D" id="1.20.81.30">
    <property type="entry name" value="Type II secretion system (T2SS), domain F"/>
    <property type="match status" value="2"/>
</dbReference>
<evidence type="ECO:0000256" key="6">
    <source>
        <dbReference type="ARBA" id="ARBA00023136"/>
    </source>
</evidence>
<dbReference type="PANTHER" id="PTHR30012">
    <property type="entry name" value="GENERAL SECRETION PATHWAY PROTEIN"/>
    <property type="match status" value="1"/>
</dbReference>
<evidence type="ECO:0000256" key="3">
    <source>
        <dbReference type="ARBA" id="ARBA00022475"/>
    </source>
</evidence>
<keyword evidence="6 7" id="KW-0472">Membrane</keyword>
<dbReference type="InterPro" id="IPR018076">
    <property type="entry name" value="T2SS_GspF_dom"/>
</dbReference>
<accession>A0A3A1YY49</accession>
<evidence type="ECO:0000259" key="8">
    <source>
        <dbReference type="Pfam" id="PF00482"/>
    </source>
</evidence>
<evidence type="ECO:0000256" key="1">
    <source>
        <dbReference type="ARBA" id="ARBA00004651"/>
    </source>
</evidence>
<evidence type="ECO:0000313" key="9">
    <source>
        <dbReference type="EMBL" id="RIY41007.1"/>
    </source>
</evidence>
<feature type="domain" description="Type II secretion system protein GspF" evidence="8">
    <location>
        <begin position="23"/>
        <end position="140"/>
    </location>
</feature>
<feature type="domain" description="Type II secretion system protein GspF" evidence="8">
    <location>
        <begin position="224"/>
        <end position="345"/>
    </location>
</feature>
<comment type="caution">
    <text evidence="9">The sequence shown here is derived from an EMBL/GenBank/DDBJ whole genome shotgun (WGS) entry which is preliminary data.</text>
</comment>
<comment type="subcellular location">
    <subcellularLocation>
        <location evidence="1">Cell membrane</location>
        <topology evidence="1">Multi-pass membrane protein</topology>
    </subcellularLocation>
</comment>
<evidence type="ECO:0000256" key="4">
    <source>
        <dbReference type="ARBA" id="ARBA00022692"/>
    </source>
</evidence>
<dbReference type="OrthoDB" id="7031359at2"/>
<proteinExistence type="inferred from homology"/>
<dbReference type="InterPro" id="IPR042094">
    <property type="entry name" value="T2SS_GspF_sf"/>
</dbReference>
<gene>
    <name evidence="9" type="ORF">CJP73_07625</name>
</gene>
<dbReference type="Pfam" id="PF00482">
    <property type="entry name" value="T2SSF"/>
    <property type="match status" value="2"/>
</dbReference>
<protein>
    <recommendedName>
        <fullName evidence="8">Type II secretion system protein GspF domain-containing protein</fullName>
    </recommendedName>
</protein>